<dbReference type="PROSITE" id="PS50144">
    <property type="entry name" value="MATH"/>
    <property type="match status" value="1"/>
</dbReference>
<accession>A0A9N9N8W7</accession>
<dbReference type="AlphaFoldDB" id="A0A9N9N8W7"/>
<dbReference type="Gene3D" id="2.60.210.10">
    <property type="entry name" value="Apoptosis, Tumor Necrosis Factor Receptor Associated Protein 2, Chain A"/>
    <property type="match status" value="1"/>
</dbReference>
<dbReference type="PROSITE" id="PS50097">
    <property type="entry name" value="BTB"/>
    <property type="match status" value="1"/>
</dbReference>
<evidence type="ECO:0000259" key="2">
    <source>
        <dbReference type="PROSITE" id="PS50144"/>
    </source>
</evidence>
<evidence type="ECO:0000313" key="4">
    <source>
        <dbReference type="Proteomes" id="UP000789405"/>
    </source>
</evidence>
<dbReference type="InterPro" id="IPR011333">
    <property type="entry name" value="SKP1/BTB/POZ_sf"/>
</dbReference>
<dbReference type="SUPFAM" id="SSF49599">
    <property type="entry name" value="TRAF domain-like"/>
    <property type="match status" value="1"/>
</dbReference>
<comment type="caution">
    <text evidence="3">The sequence shown here is derived from an EMBL/GenBank/DDBJ whole genome shotgun (WGS) entry which is preliminary data.</text>
</comment>
<evidence type="ECO:0000313" key="3">
    <source>
        <dbReference type="EMBL" id="CAG8711671.1"/>
    </source>
</evidence>
<dbReference type="CDD" id="cd18186">
    <property type="entry name" value="BTB_POZ_ZBTB_KLHL-like"/>
    <property type="match status" value="1"/>
</dbReference>
<evidence type="ECO:0000259" key="1">
    <source>
        <dbReference type="PROSITE" id="PS50097"/>
    </source>
</evidence>
<keyword evidence="4" id="KW-1185">Reference proteome</keyword>
<proteinExistence type="predicted"/>
<protein>
    <submittedName>
        <fullName evidence="3">25745_t:CDS:1</fullName>
    </submittedName>
</protein>
<dbReference type="InterPro" id="IPR002083">
    <property type="entry name" value="MATH/TRAF_dom"/>
</dbReference>
<dbReference type="InterPro" id="IPR008974">
    <property type="entry name" value="TRAF-like"/>
</dbReference>
<dbReference type="InterPro" id="IPR000210">
    <property type="entry name" value="BTB/POZ_dom"/>
</dbReference>
<gene>
    <name evidence="3" type="ORF">DERYTH_LOCUS13639</name>
</gene>
<dbReference type="CDD" id="cd00121">
    <property type="entry name" value="MATH"/>
    <property type="match status" value="1"/>
</dbReference>
<sequence>MASSQAVEVLNKTSSEPIYTWSVKEFQDLYTRMGTGAFIMSERFASPQPFTIDPKTGAKDPIQWWRLVLYPHGYVNEPDHLAVFLTTSRSEYEKRNQVKSRTVQRFWFELFRVDNSDAKSKKPTLIASRSFKKSDFVFESQDDSHTLGTRKLVPFTEIFADGKDHNNVTLIIRVHIINEVPFTRDSLNERTKPFLTSFEKFFMDEKYCDTEFKFDCGSKIKSNRLFLASRSECFDSLFKEKELSLDELQNLYFDSVTMHLDNLKEMVIARIGGVVDIHTWDQILKFSLKINEEKLQNIVILFLQSNWDEVKQTIQMDRMLKDGQFDWIGVIENLVTKKILGN</sequence>
<reference evidence="3" key="1">
    <citation type="submission" date="2021-06" db="EMBL/GenBank/DDBJ databases">
        <authorList>
            <person name="Kallberg Y."/>
            <person name="Tangrot J."/>
            <person name="Rosling A."/>
        </authorList>
    </citation>
    <scope>NUCLEOTIDE SEQUENCE</scope>
    <source>
        <strain evidence="3">MA453B</strain>
    </source>
</reference>
<dbReference type="OrthoDB" id="6359816at2759"/>
<name>A0A9N9N8W7_9GLOM</name>
<organism evidence="3 4">
    <name type="scientific">Dentiscutata erythropus</name>
    <dbReference type="NCBI Taxonomy" id="1348616"/>
    <lineage>
        <taxon>Eukaryota</taxon>
        <taxon>Fungi</taxon>
        <taxon>Fungi incertae sedis</taxon>
        <taxon>Mucoromycota</taxon>
        <taxon>Glomeromycotina</taxon>
        <taxon>Glomeromycetes</taxon>
        <taxon>Diversisporales</taxon>
        <taxon>Gigasporaceae</taxon>
        <taxon>Dentiscutata</taxon>
    </lineage>
</organism>
<feature type="domain" description="BTB" evidence="1">
    <location>
        <begin position="208"/>
        <end position="279"/>
    </location>
</feature>
<feature type="domain" description="MATH" evidence="2">
    <location>
        <begin position="16"/>
        <end position="176"/>
    </location>
</feature>
<dbReference type="SUPFAM" id="SSF54695">
    <property type="entry name" value="POZ domain"/>
    <property type="match status" value="1"/>
</dbReference>
<dbReference type="Gene3D" id="3.30.710.10">
    <property type="entry name" value="Potassium Channel Kv1.1, Chain A"/>
    <property type="match status" value="1"/>
</dbReference>
<dbReference type="Proteomes" id="UP000789405">
    <property type="component" value="Unassembled WGS sequence"/>
</dbReference>
<dbReference type="EMBL" id="CAJVPY010009716">
    <property type="protein sequence ID" value="CAG8711671.1"/>
    <property type="molecule type" value="Genomic_DNA"/>
</dbReference>
<dbReference type="Pfam" id="PF00651">
    <property type="entry name" value="BTB"/>
    <property type="match status" value="1"/>
</dbReference>